<dbReference type="AlphaFoldDB" id="A0A0P7DBG4"/>
<organism evidence="13 14">
    <name type="scientific">Pseudomonas putida</name>
    <name type="common">Arthrobacter siderocapsulatus</name>
    <dbReference type="NCBI Taxonomy" id="303"/>
    <lineage>
        <taxon>Bacteria</taxon>
        <taxon>Pseudomonadati</taxon>
        <taxon>Pseudomonadota</taxon>
        <taxon>Gammaproteobacteria</taxon>
        <taxon>Pseudomonadales</taxon>
        <taxon>Pseudomonadaceae</taxon>
        <taxon>Pseudomonas</taxon>
    </lineage>
</organism>
<dbReference type="InterPro" id="IPR002934">
    <property type="entry name" value="Polymerase_NTP_transf_dom"/>
</dbReference>
<dbReference type="PANTHER" id="PTHR33571:SF12">
    <property type="entry name" value="BSL3053 PROTEIN"/>
    <property type="match status" value="1"/>
</dbReference>
<sequence>MKPSDAIRGKEGAIKRLVESYGFVSPQLFGSTVRGDDQEGSDLDILATIPSSKTGTISLFDIADLEDELQVLIGVPVDFNIGNNMPEHFWQEIESKMIEL</sequence>
<dbReference type="Pfam" id="PF01909">
    <property type="entry name" value="NTP_transf_2"/>
    <property type="match status" value="1"/>
</dbReference>
<dbReference type="GO" id="GO:0046872">
    <property type="term" value="F:metal ion binding"/>
    <property type="evidence" value="ECO:0007669"/>
    <property type="project" value="UniProtKB-KW"/>
</dbReference>
<name>A0A0P7DBG4_PSEPU</name>
<comment type="similarity">
    <text evidence="9">Belongs to the MntA antitoxin family.</text>
</comment>
<evidence type="ECO:0000313" key="12">
    <source>
        <dbReference type="EMBL" id="APO84599.1"/>
    </source>
</evidence>
<keyword evidence="5" id="KW-0479">Metal-binding</keyword>
<evidence type="ECO:0000256" key="2">
    <source>
        <dbReference type="ARBA" id="ARBA00022649"/>
    </source>
</evidence>
<dbReference type="SUPFAM" id="SSF81301">
    <property type="entry name" value="Nucleotidyltransferase"/>
    <property type="match status" value="1"/>
</dbReference>
<dbReference type="GO" id="GO:0005524">
    <property type="term" value="F:ATP binding"/>
    <property type="evidence" value="ECO:0007669"/>
    <property type="project" value="UniProtKB-KW"/>
</dbReference>
<dbReference type="Proteomes" id="UP000185146">
    <property type="component" value="Chromosome"/>
</dbReference>
<dbReference type="GO" id="GO:0016779">
    <property type="term" value="F:nucleotidyltransferase activity"/>
    <property type="evidence" value="ECO:0007669"/>
    <property type="project" value="UniProtKB-KW"/>
</dbReference>
<proteinExistence type="inferred from homology"/>
<dbReference type="EMBL" id="LKKS01000026">
    <property type="protein sequence ID" value="KPM67821.1"/>
    <property type="molecule type" value="Genomic_DNA"/>
</dbReference>
<keyword evidence="8" id="KW-0460">Magnesium</keyword>
<keyword evidence="2" id="KW-1277">Toxin-antitoxin system</keyword>
<evidence type="ECO:0000313" key="13">
    <source>
        <dbReference type="EMBL" id="KPM67821.1"/>
    </source>
</evidence>
<keyword evidence="3 11" id="KW-0808">Transferase</keyword>
<keyword evidence="4" id="KW-0548">Nucleotidyltransferase</keyword>
<keyword evidence="7" id="KW-0067">ATP-binding</keyword>
<gene>
    <name evidence="12" type="ORF">BL240_25430</name>
    <name evidence="13" type="ORF">HB13667_04080</name>
    <name evidence="11" type="ORF">IEC33019_4115</name>
</gene>
<evidence type="ECO:0000256" key="7">
    <source>
        <dbReference type="ARBA" id="ARBA00022840"/>
    </source>
</evidence>
<feature type="domain" description="Polymerase nucleotidyl transferase" evidence="10">
    <location>
        <begin position="27"/>
        <end position="94"/>
    </location>
</feature>
<dbReference type="CDD" id="cd05403">
    <property type="entry name" value="NT_KNTase_like"/>
    <property type="match status" value="1"/>
</dbReference>
<evidence type="ECO:0000256" key="4">
    <source>
        <dbReference type="ARBA" id="ARBA00022695"/>
    </source>
</evidence>
<keyword evidence="6" id="KW-0547">Nucleotide-binding</keyword>
<evidence type="ECO:0000313" key="11">
    <source>
        <dbReference type="EMBL" id="ANY89625.1"/>
    </source>
</evidence>
<reference evidence="12 15" key="3">
    <citation type="submission" date="2016-12" db="EMBL/GenBank/DDBJ databases">
        <title>Draft Genome Sequence of Mercury Resistant Pseudomonas DRA525.</title>
        <authorList>
            <person name="Drace K.M."/>
        </authorList>
    </citation>
    <scope>NUCLEOTIDE SEQUENCE [LARGE SCALE GENOMIC DNA]</scope>
    <source>
        <strain evidence="12 15">DRA525</strain>
    </source>
</reference>
<dbReference type="RefSeq" id="WP_054572137.1">
    <property type="nucleotide sequence ID" value="NZ_BKWG01000023.1"/>
</dbReference>
<reference evidence="13 14" key="1">
    <citation type="submission" date="2015-10" db="EMBL/GenBank/DDBJ databases">
        <title>Pseudomonas putida clinical strains.</title>
        <authorList>
            <person name="Molina L."/>
            <person name="Udaondo Z."/>
        </authorList>
    </citation>
    <scope>NUCLEOTIDE SEQUENCE [LARGE SCALE GENOMIC DNA]</scope>
    <source>
        <strain evidence="13 14">HB13667</strain>
    </source>
</reference>
<evidence type="ECO:0000256" key="6">
    <source>
        <dbReference type="ARBA" id="ARBA00022741"/>
    </source>
</evidence>
<accession>A0A1L5PWQ6</accession>
<dbReference type="Gene3D" id="3.30.460.10">
    <property type="entry name" value="Beta Polymerase, domain 2"/>
    <property type="match status" value="1"/>
</dbReference>
<dbReference type="EMBL" id="CP018743">
    <property type="protein sequence ID" value="APO84599.1"/>
    <property type="molecule type" value="Genomic_DNA"/>
</dbReference>
<evidence type="ECO:0000313" key="14">
    <source>
        <dbReference type="Proteomes" id="UP000050437"/>
    </source>
</evidence>
<dbReference type="Proteomes" id="UP000050437">
    <property type="component" value="Unassembled WGS sequence"/>
</dbReference>
<protein>
    <submittedName>
        <fullName evidence="13">DNA polymerase III subunit beta</fullName>
    </submittedName>
    <submittedName>
        <fullName evidence="11">Nucleotidyltransferase domain protein</fullName>
    </submittedName>
</protein>
<dbReference type="OrthoDB" id="9809323at2"/>
<evidence type="ECO:0000256" key="3">
    <source>
        <dbReference type="ARBA" id="ARBA00022679"/>
    </source>
</evidence>
<dbReference type="PANTHER" id="PTHR33571">
    <property type="entry name" value="SSL8005 PROTEIN"/>
    <property type="match status" value="1"/>
</dbReference>
<evidence type="ECO:0000256" key="1">
    <source>
        <dbReference type="ARBA" id="ARBA00001946"/>
    </source>
</evidence>
<reference evidence="11" key="2">
    <citation type="submission" date="2016-07" db="EMBL/GenBank/DDBJ databases">
        <title>New class B carbapenemase carried by novel plasmid in Pseudomonas putida enviromental strain in eastern Amazonia.</title>
        <authorList>
            <person name="Souza C.O."/>
            <person name="Lima K.V."/>
            <person name="Brasiliense D.M."/>
            <person name="Perez-Chaparro P.J."/>
            <person name="Mamizuka E.M."/>
            <person name="Lima M.O."/>
            <person name="Lima L.N."/>
            <person name="McCulloch J.A."/>
        </authorList>
    </citation>
    <scope>NUCLEOTIDE SEQUENCE [LARGE SCALE GENOMIC DNA]</scope>
    <source>
        <strain evidence="11">IEC33019</strain>
    </source>
</reference>
<accession>A0A0P7DBG4</accession>
<dbReference type="InterPro" id="IPR052038">
    <property type="entry name" value="Type-VII_TA_antitoxin"/>
</dbReference>
<dbReference type="InterPro" id="IPR043519">
    <property type="entry name" value="NT_sf"/>
</dbReference>
<evidence type="ECO:0000313" key="15">
    <source>
        <dbReference type="Proteomes" id="UP000185146"/>
    </source>
</evidence>
<evidence type="ECO:0000256" key="9">
    <source>
        <dbReference type="ARBA" id="ARBA00038276"/>
    </source>
</evidence>
<comment type="cofactor">
    <cofactor evidence="1">
        <name>Mg(2+)</name>
        <dbReference type="ChEBI" id="CHEBI:18420"/>
    </cofactor>
</comment>
<evidence type="ECO:0000256" key="5">
    <source>
        <dbReference type="ARBA" id="ARBA00022723"/>
    </source>
</evidence>
<dbReference type="EMBL" id="CP016634">
    <property type="protein sequence ID" value="ANY89625.1"/>
    <property type="molecule type" value="Genomic_DNA"/>
</dbReference>
<evidence type="ECO:0000259" key="10">
    <source>
        <dbReference type="Pfam" id="PF01909"/>
    </source>
</evidence>
<evidence type="ECO:0000256" key="8">
    <source>
        <dbReference type="ARBA" id="ARBA00022842"/>
    </source>
</evidence>